<dbReference type="GO" id="GO:0005524">
    <property type="term" value="F:ATP binding"/>
    <property type="evidence" value="ECO:0007669"/>
    <property type="project" value="UniProtKB-KW"/>
</dbReference>
<dbReference type="CDD" id="cd00984">
    <property type="entry name" value="DnaB_C"/>
    <property type="match status" value="1"/>
</dbReference>
<comment type="caution">
    <text evidence="13">The sequence shown here is derived from an EMBL/GenBank/DDBJ whole genome shotgun (WGS) entry which is preliminary data.</text>
</comment>
<proteinExistence type="inferred from homology"/>
<dbReference type="AlphaFoldDB" id="A0A261U6W5"/>
<evidence type="ECO:0000256" key="4">
    <source>
        <dbReference type="ARBA" id="ARBA00022741"/>
    </source>
</evidence>
<dbReference type="Gene3D" id="3.40.50.300">
    <property type="entry name" value="P-loop containing nucleotide triphosphate hydrolases"/>
    <property type="match status" value="1"/>
</dbReference>
<protein>
    <recommendedName>
        <fullName evidence="10">DNA 5'-3' helicase</fullName>
        <ecNumber evidence="10">5.6.2.3</ecNumber>
    </recommendedName>
</protein>
<keyword evidence="8" id="KW-0238">DNA-binding</keyword>
<evidence type="ECO:0000256" key="5">
    <source>
        <dbReference type="ARBA" id="ARBA00022801"/>
    </source>
</evidence>
<sequence length="453" mass="49685">MTDYLQTVPPHSLSAEQAVIGGLLLDNGALDRMPELKGEAFYRHENRQAYEHIIRLLLAGKPADVITVADSLRGAGSDVSMSYLNEIATSVPSASNVGRYAEIVREKALMRGLLAASMKVSSDVSEGGKSAAELLDAAQAEFGKLADSTSRREPASIQEAMTRYLDDLDRRYHGTADNPGIKTGLSDLDEILNGGVRRGALMTIGARPGMGKSALGETIACNTSEEGYSVLFWSGEMPETEVTERAIANWGRVSSAALADAKRRMNQSHWEGVTHAVQRSADAKLFIDDQPALTLLELSAKARSVKRKHGLDLLIVDYLQLMSGGEEKRYQQIEAITKGLKTLAKTLNIAVIALSQFSRDIEKRLNPRPKPSDFRDGGSIEQDSDILAGLYREEQDNPDTDWKGYAELHVMKNRQGKNGKVSLSYLGEFMRFENFTGSVPAVEHRKPARRGFE</sequence>
<evidence type="ECO:0000256" key="6">
    <source>
        <dbReference type="ARBA" id="ARBA00022806"/>
    </source>
</evidence>
<dbReference type="InterPro" id="IPR007694">
    <property type="entry name" value="DNA_helicase_DnaB-like_C"/>
</dbReference>
<dbReference type="Pfam" id="PF03796">
    <property type="entry name" value="DnaB_C"/>
    <property type="match status" value="1"/>
</dbReference>
<comment type="catalytic activity">
    <reaction evidence="11">
        <text>ATP + H2O = ADP + phosphate + H(+)</text>
        <dbReference type="Rhea" id="RHEA:13065"/>
        <dbReference type="ChEBI" id="CHEBI:15377"/>
        <dbReference type="ChEBI" id="CHEBI:15378"/>
        <dbReference type="ChEBI" id="CHEBI:30616"/>
        <dbReference type="ChEBI" id="CHEBI:43474"/>
        <dbReference type="ChEBI" id="CHEBI:456216"/>
        <dbReference type="EC" id="5.6.2.3"/>
    </reaction>
</comment>
<feature type="domain" description="SF4 helicase" evidence="12">
    <location>
        <begin position="174"/>
        <end position="439"/>
    </location>
</feature>
<dbReference type="PANTHER" id="PTHR30153:SF2">
    <property type="entry name" value="REPLICATIVE DNA HELICASE"/>
    <property type="match status" value="1"/>
</dbReference>
<keyword evidence="3" id="KW-0235">DNA replication</keyword>
<dbReference type="Proteomes" id="UP000216885">
    <property type="component" value="Unassembled WGS sequence"/>
</dbReference>
<gene>
    <name evidence="13" type="ORF">CAL20_09745</name>
</gene>
<evidence type="ECO:0000256" key="10">
    <source>
        <dbReference type="ARBA" id="ARBA00044969"/>
    </source>
</evidence>
<evidence type="ECO:0000313" key="13">
    <source>
        <dbReference type="EMBL" id="OZI57649.1"/>
    </source>
</evidence>
<dbReference type="PROSITE" id="PS51199">
    <property type="entry name" value="SF4_HELICASE"/>
    <property type="match status" value="1"/>
</dbReference>
<dbReference type="Pfam" id="PF00772">
    <property type="entry name" value="DnaB"/>
    <property type="match status" value="1"/>
</dbReference>
<dbReference type="InterPro" id="IPR016136">
    <property type="entry name" value="DNA_helicase_N/primase_C"/>
</dbReference>
<name>A0A261U6W5_9BORD</name>
<dbReference type="GO" id="GO:0043139">
    <property type="term" value="F:5'-3' DNA helicase activity"/>
    <property type="evidence" value="ECO:0007669"/>
    <property type="project" value="UniProtKB-EC"/>
</dbReference>
<dbReference type="GO" id="GO:0006269">
    <property type="term" value="P:DNA replication, synthesis of primer"/>
    <property type="evidence" value="ECO:0007669"/>
    <property type="project" value="UniProtKB-KW"/>
</dbReference>
<dbReference type="SUPFAM" id="SSF52540">
    <property type="entry name" value="P-loop containing nucleoside triphosphate hydrolases"/>
    <property type="match status" value="1"/>
</dbReference>
<dbReference type="InterPro" id="IPR007693">
    <property type="entry name" value="DNA_helicase_DnaB-like_N"/>
</dbReference>
<evidence type="ECO:0000256" key="3">
    <source>
        <dbReference type="ARBA" id="ARBA00022705"/>
    </source>
</evidence>
<evidence type="ECO:0000256" key="1">
    <source>
        <dbReference type="ARBA" id="ARBA00008428"/>
    </source>
</evidence>
<evidence type="ECO:0000313" key="14">
    <source>
        <dbReference type="Proteomes" id="UP000216885"/>
    </source>
</evidence>
<keyword evidence="9" id="KW-0413">Isomerase</keyword>
<organism evidence="13 14">
    <name type="scientific">Bordetella genomosp. 4</name>
    <dbReference type="NCBI Taxonomy" id="463044"/>
    <lineage>
        <taxon>Bacteria</taxon>
        <taxon>Pseudomonadati</taxon>
        <taxon>Pseudomonadota</taxon>
        <taxon>Betaproteobacteria</taxon>
        <taxon>Burkholderiales</taxon>
        <taxon>Alcaligenaceae</taxon>
        <taxon>Bordetella</taxon>
    </lineage>
</organism>
<evidence type="ECO:0000256" key="9">
    <source>
        <dbReference type="ARBA" id="ARBA00023235"/>
    </source>
</evidence>
<evidence type="ECO:0000256" key="7">
    <source>
        <dbReference type="ARBA" id="ARBA00022840"/>
    </source>
</evidence>
<dbReference type="GO" id="GO:0003677">
    <property type="term" value="F:DNA binding"/>
    <property type="evidence" value="ECO:0007669"/>
    <property type="project" value="UniProtKB-KW"/>
</dbReference>
<dbReference type="EC" id="5.6.2.3" evidence="10"/>
<dbReference type="GO" id="GO:0005829">
    <property type="term" value="C:cytosol"/>
    <property type="evidence" value="ECO:0007669"/>
    <property type="project" value="TreeGrafter"/>
</dbReference>
<dbReference type="Gene3D" id="1.10.860.10">
    <property type="entry name" value="DNAb Helicase, Chain A"/>
    <property type="match status" value="1"/>
</dbReference>
<dbReference type="EMBL" id="NEVQ01000012">
    <property type="protein sequence ID" value="OZI57649.1"/>
    <property type="molecule type" value="Genomic_DNA"/>
</dbReference>
<evidence type="ECO:0000259" key="12">
    <source>
        <dbReference type="PROSITE" id="PS51199"/>
    </source>
</evidence>
<dbReference type="GO" id="GO:0016787">
    <property type="term" value="F:hydrolase activity"/>
    <property type="evidence" value="ECO:0007669"/>
    <property type="project" value="UniProtKB-KW"/>
</dbReference>
<keyword evidence="6" id="KW-0347">Helicase</keyword>
<reference evidence="13 14" key="1">
    <citation type="submission" date="2017-05" db="EMBL/GenBank/DDBJ databases">
        <title>Complete and WGS of Bordetella genogroups.</title>
        <authorList>
            <person name="Spilker T."/>
            <person name="LiPuma J."/>
        </authorList>
    </citation>
    <scope>NUCLEOTIDE SEQUENCE [LARGE SCALE GENOMIC DNA]</scope>
    <source>
        <strain evidence="13 14">AU9919</strain>
    </source>
</reference>
<evidence type="ECO:0000256" key="2">
    <source>
        <dbReference type="ARBA" id="ARBA00022515"/>
    </source>
</evidence>
<dbReference type="InterPro" id="IPR027417">
    <property type="entry name" value="P-loop_NTPase"/>
</dbReference>
<evidence type="ECO:0000256" key="11">
    <source>
        <dbReference type="ARBA" id="ARBA00048954"/>
    </source>
</evidence>
<keyword evidence="5" id="KW-0378">Hydrolase</keyword>
<keyword evidence="4" id="KW-0547">Nucleotide-binding</keyword>
<dbReference type="RefSeq" id="WP_094837716.1">
    <property type="nucleotide sequence ID" value="NZ_NEVQ01000012.1"/>
</dbReference>
<dbReference type="SUPFAM" id="SSF48024">
    <property type="entry name" value="N-terminal domain of DnaB helicase"/>
    <property type="match status" value="1"/>
</dbReference>
<keyword evidence="7" id="KW-0067">ATP-binding</keyword>
<evidence type="ECO:0000256" key="8">
    <source>
        <dbReference type="ARBA" id="ARBA00023125"/>
    </source>
</evidence>
<comment type="similarity">
    <text evidence="1">Belongs to the helicase family. DnaB subfamily.</text>
</comment>
<dbReference type="InterPro" id="IPR036185">
    <property type="entry name" value="DNA_heli_DnaB-like_N_sf"/>
</dbReference>
<dbReference type="PANTHER" id="PTHR30153">
    <property type="entry name" value="REPLICATIVE DNA HELICASE DNAB"/>
    <property type="match status" value="1"/>
</dbReference>
<keyword evidence="2" id="KW-0639">Primosome</keyword>
<accession>A0A261U6W5</accession>
<keyword evidence="14" id="KW-1185">Reference proteome</keyword>
<dbReference type="GO" id="GO:1990077">
    <property type="term" value="C:primosome complex"/>
    <property type="evidence" value="ECO:0007669"/>
    <property type="project" value="UniProtKB-KW"/>
</dbReference>